<proteinExistence type="predicted"/>
<dbReference type="EMBL" id="FP565575">
    <property type="protein sequence ID" value="CBE70219.1"/>
    <property type="molecule type" value="Genomic_DNA"/>
</dbReference>
<organism evidence="1 2">
    <name type="scientific">Methylomirabilis oxygeniifera</name>
    <dbReference type="NCBI Taxonomy" id="671143"/>
    <lineage>
        <taxon>Bacteria</taxon>
        <taxon>Candidatus Methylomirabilota</taxon>
        <taxon>Candidatus Methylomirabilia</taxon>
        <taxon>Candidatus Methylomirabilales</taxon>
        <taxon>Candidatus Methylomirabilaceae</taxon>
        <taxon>Candidatus Methylomirabilis</taxon>
    </lineage>
</organism>
<accession>D5MN77</accession>
<protein>
    <submittedName>
        <fullName evidence="1">Uncharacterized protein</fullName>
    </submittedName>
</protein>
<sequence>MTTVESIERAIEQLSPDELVKLRRWFLEYDATAWDAQIEADAAAGKFDALAKEALAEYHSGKAREI</sequence>
<reference evidence="1 2" key="1">
    <citation type="journal article" date="2010" name="Nature">
        <title>Nitrite-driven anaerobic methane oxidation by oxygenic bacteria.</title>
        <authorList>
            <person name="Ettwig K.F."/>
            <person name="Butler M.K."/>
            <person name="Le Paslier D."/>
            <person name="Pelletier E."/>
            <person name="Mangenot S."/>
            <person name="Kuypers M.M.M."/>
            <person name="Schreiber F."/>
            <person name="Dutilh B.E."/>
            <person name="Zedelius J."/>
            <person name="de Beer D."/>
            <person name="Gloerich J."/>
            <person name="Wessels H.J.C.T."/>
            <person name="van Allen T."/>
            <person name="Luesken F."/>
            <person name="Wu M."/>
            <person name="van de Pas-Schoonen K.T."/>
            <person name="Op den Camp H.J.M."/>
            <person name="Janssen-Megens E.M."/>
            <person name="Francoijs K-J."/>
            <person name="Stunnenberg H."/>
            <person name="Weissenbach J."/>
            <person name="Jetten M.S.M."/>
            <person name="Strous M."/>
        </authorList>
    </citation>
    <scope>NUCLEOTIDE SEQUENCE [LARGE SCALE GENOMIC DNA]</scope>
</reference>
<name>D5MN77_METO1</name>
<evidence type="ECO:0000313" key="1">
    <source>
        <dbReference type="EMBL" id="CBE70219.1"/>
    </source>
</evidence>
<dbReference type="STRING" id="671143.DAMO_3146"/>
<dbReference type="KEGG" id="mox:DAMO_3146"/>
<gene>
    <name evidence="1" type="ORF">DAMO_3146</name>
</gene>
<dbReference type="Proteomes" id="UP000006898">
    <property type="component" value="Chromosome"/>
</dbReference>
<dbReference type="eggNOG" id="ENOG50330SE">
    <property type="taxonomic scope" value="Bacteria"/>
</dbReference>
<dbReference type="HOGENOM" id="CLU_193486_0_0_0"/>
<dbReference type="AlphaFoldDB" id="D5MN77"/>
<evidence type="ECO:0000313" key="2">
    <source>
        <dbReference type="Proteomes" id="UP000006898"/>
    </source>
</evidence>